<evidence type="ECO:0000256" key="5">
    <source>
        <dbReference type="SAM" id="Phobius"/>
    </source>
</evidence>
<feature type="chain" id="PRO_5002734312" evidence="6">
    <location>
        <begin position="21"/>
        <end position="602"/>
    </location>
</feature>
<dbReference type="AlphaFoldDB" id="A9DWW8"/>
<dbReference type="HOGENOM" id="CLU_030864_0_0_10"/>
<sequence length="602" mass="70107">MKQALPFLYFILFSCAALFAQEENFQLPDSLAYKTNKELIDLIKQFRYNTPKVAKVYAEAFHAKASAEQHTTNIIESYFYLANIADTQGEFTASIAYINKGIAKTKTIKDSLQGNILRRLYNLRGGIYGQYGKYEKAIHDFNISLQISEKNSDQKGINIIKINIALLEMYAKQYFESMKTYREMFRISTDTSLISQNSRNSIIIGMSENFLKTERLDSARIYLDLGLKESVKSNDSDALSYFYPYEALYYYHKNKIPKSLEILEKARKLISNVQTEEKRNIEVYYYMAQCYYALKDYKKAIKHIEKAFDIIRKGNAKNAKLALKDSFSASNTNNMSIGDEKLFIPYEYLYLLETLMQCYEALGDEENRDFYFEQYYPLKIESAQKNVRINNLIFKFHEAPRIALIEKLSKKEAKAEKKVKYLYYLLALVFVGLIIGAIFYRKKEQQKQLAYKALIEKISTLEAKKNTVEAPKNTTTKKAVTITDEKAQAILKGLEKFEAKEQYLDENCNLRFVAKKVKTNATYLSKIINTHKKISFNDYINDLRIQYTLKRLKSDSLFRAYSIKSIAQEVGYKSADSFTKHFKKQTSLYPSYYIKNLNKENT</sequence>
<name>A9DWW8_9FLAO</name>
<dbReference type="EMBL" id="ABIB01000005">
    <property type="protein sequence ID" value="EDP95936.1"/>
    <property type="molecule type" value="Genomic_DNA"/>
</dbReference>
<dbReference type="Gene3D" id="1.10.10.60">
    <property type="entry name" value="Homeodomain-like"/>
    <property type="match status" value="2"/>
</dbReference>
<protein>
    <submittedName>
        <fullName evidence="8">Quinolinate synthetase A</fullName>
    </submittedName>
</protein>
<dbReference type="SMART" id="SM00342">
    <property type="entry name" value="HTH_ARAC"/>
    <property type="match status" value="1"/>
</dbReference>
<dbReference type="GO" id="GO:0003700">
    <property type="term" value="F:DNA-binding transcription factor activity"/>
    <property type="evidence" value="ECO:0007669"/>
    <property type="project" value="InterPro"/>
</dbReference>
<organism evidence="8 9">
    <name type="scientific">Kordia algicida OT-1</name>
    <dbReference type="NCBI Taxonomy" id="391587"/>
    <lineage>
        <taxon>Bacteria</taxon>
        <taxon>Pseudomonadati</taxon>
        <taxon>Bacteroidota</taxon>
        <taxon>Flavobacteriia</taxon>
        <taxon>Flavobacteriales</taxon>
        <taxon>Flavobacteriaceae</taxon>
        <taxon>Kordia</taxon>
    </lineage>
</organism>
<dbReference type="OrthoDB" id="5295174at2"/>
<dbReference type="SUPFAM" id="SSF46689">
    <property type="entry name" value="Homeodomain-like"/>
    <property type="match status" value="1"/>
</dbReference>
<keyword evidence="5" id="KW-0472">Membrane</keyword>
<dbReference type="Pfam" id="PF12833">
    <property type="entry name" value="HTH_18"/>
    <property type="match status" value="1"/>
</dbReference>
<comment type="caution">
    <text evidence="8">The sequence shown here is derived from an EMBL/GenBank/DDBJ whole genome shotgun (WGS) entry which is preliminary data.</text>
</comment>
<dbReference type="InterPro" id="IPR018060">
    <property type="entry name" value="HTH_AraC"/>
</dbReference>
<keyword evidence="1" id="KW-0805">Transcription regulation</keyword>
<gene>
    <name evidence="8" type="ORF">KAOT1_07203</name>
</gene>
<feature type="repeat" description="TPR" evidence="4">
    <location>
        <begin position="118"/>
        <end position="151"/>
    </location>
</feature>
<dbReference type="InterPro" id="IPR009057">
    <property type="entry name" value="Homeodomain-like_sf"/>
</dbReference>
<dbReference type="SMART" id="SM00028">
    <property type="entry name" value="TPR"/>
    <property type="match status" value="4"/>
</dbReference>
<evidence type="ECO:0000256" key="1">
    <source>
        <dbReference type="ARBA" id="ARBA00023015"/>
    </source>
</evidence>
<dbReference type="RefSeq" id="WP_007094007.1">
    <property type="nucleotide sequence ID" value="NZ_CP142125.1"/>
</dbReference>
<dbReference type="PROSITE" id="PS51257">
    <property type="entry name" value="PROKAR_LIPOPROTEIN"/>
    <property type="match status" value="1"/>
</dbReference>
<keyword evidence="6" id="KW-0732">Signal</keyword>
<dbReference type="InterPro" id="IPR011990">
    <property type="entry name" value="TPR-like_helical_dom_sf"/>
</dbReference>
<keyword evidence="2" id="KW-0238">DNA-binding</keyword>
<evidence type="ECO:0000256" key="2">
    <source>
        <dbReference type="ARBA" id="ARBA00023125"/>
    </source>
</evidence>
<dbReference type="SUPFAM" id="SSF48452">
    <property type="entry name" value="TPR-like"/>
    <property type="match status" value="1"/>
</dbReference>
<dbReference type="PROSITE" id="PS50005">
    <property type="entry name" value="TPR"/>
    <property type="match status" value="2"/>
</dbReference>
<evidence type="ECO:0000256" key="3">
    <source>
        <dbReference type="ARBA" id="ARBA00023163"/>
    </source>
</evidence>
<dbReference type="PANTHER" id="PTHR43280">
    <property type="entry name" value="ARAC-FAMILY TRANSCRIPTIONAL REGULATOR"/>
    <property type="match status" value="1"/>
</dbReference>
<dbReference type="Gene3D" id="1.25.40.10">
    <property type="entry name" value="Tetratricopeptide repeat domain"/>
    <property type="match status" value="2"/>
</dbReference>
<dbReference type="PROSITE" id="PS01124">
    <property type="entry name" value="HTH_ARAC_FAMILY_2"/>
    <property type="match status" value="1"/>
</dbReference>
<accession>A9DWW8</accession>
<keyword evidence="3" id="KW-0804">Transcription</keyword>
<dbReference type="eggNOG" id="COG2207">
    <property type="taxonomic scope" value="Bacteria"/>
</dbReference>
<evidence type="ECO:0000256" key="4">
    <source>
        <dbReference type="PROSITE-ProRule" id="PRU00339"/>
    </source>
</evidence>
<dbReference type="Pfam" id="PF13424">
    <property type="entry name" value="TPR_12"/>
    <property type="match status" value="1"/>
</dbReference>
<dbReference type="InterPro" id="IPR019734">
    <property type="entry name" value="TPR_rpt"/>
</dbReference>
<evidence type="ECO:0000256" key="6">
    <source>
        <dbReference type="SAM" id="SignalP"/>
    </source>
</evidence>
<dbReference type="STRING" id="391587.KAOT1_07203"/>
<dbReference type="GO" id="GO:0043565">
    <property type="term" value="F:sequence-specific DNA binding"/>
    <property type="evidence" value="ECO:0007669"/>
    <property type="project" value="InterPro"/>
</dbReference>
<feature type="transmembrane region" description="Helical" evidence="5">
    <location>
        <begin position="421"/>
        <end position="440"/>
    </location>
</feature>
<keyword evidence="9" id="KW-1185">Reference proteome</keyword>
<keyword evidence="5" id="KW-0812">Transmembrane</keyword>
<feature type="repeat" description="TPR" evidence="4">
    <location>
        <begin position="281"/>
        <end position="314"/>
    </location>
</feature>
<reference evidence="8 9" key="1">
    <citation type="journal article" date="2011" name="J. Bacteriol.">
        <title>Genome sequence of the algicidal bacterium Kordia algicida OT-1.</title>
        <authorList>
            <person name="Lee H.S."/>
            <person name="Kang S.G."/>
            <person name="Kwon K.K."/>
            <person name="Lee J.H."/>
            <person name="Kim S.J."/>
        </authorList>
    </citation>
    <scope>NUCLEOTIDE SEQUENCE [LARGE SCALE GENOMIC DNA]</scope>
    <source>
        <strain evidence="8 9">OT-1</strain>
    </source>
</reference>
<evidence type="ECO:0000313" key="9">
    <source>
        <dbReference type="Proteomes" id="UP000002945"/>
    </source>
</evidence>
<keyword evidence="4" id="KW-0802">TPR repeat</keyword>
<evidence type="ECO:0000313" key="8">
    <source>
        <dbReference type="EMBL" id="EDP95936.1"/>
    </source>
</evidence>
<keyword evidence="5" id="KW-1133">Transmembrane helix</keyword>
<proteinExistence type="predicted"/>
<feature type="signal peptide" evidence="6">
    <location>
        <begin position="1"/>
        <end position="20"/>
    </location>
</feature>
<feature type="domain" description="HTH araC/xylS-type" evidence="7">
    <location>
        <begin position="488"/>
        <end position="596"/>
    </location>
</feature>
<dbReference type="Proteomes" id="UP000002945">
    <property type="component" value="Unassembled WGS sequence"/>
</dbReference>
<evidence type="ECO:0000259" key="7">
    <source>
        <dbReference type="PROSITE" id="PS01124"/>
    </source>
</evidence>
<dbReference type="PANTHER" id="PTHR43280:SF2">
    <property type="entry name" value="HTH-TYPE TRANSCRIPTIONAL REGULATOR EXSA"/>
    <property type="match status" value="1"/>
</dbReference>